<dbReference type="Proteomes" id="UP000242320">
    <property type="component" value="Unassembled WGS sequence"/>
</dbReference>
<dbReference type="AlphaFoldDB" id="A0A1X2L3E7"/>
<comment type="caution">
    <text evidence="1">The sequence shown here is derived from an EMBL/GenBank/DDBJ whole genome shotgun (WGS) entry which is preliminary data.</text>
</comment>
<dbReference type="Gene3D" id="2.60.40.2880">
    <property type="entry name" value="MmpS1-5, C-terminal soluble domain"/>
    <property type="match status" value="1"/>
</dbReference>
<proteinExistence type="predicted"/>
<organism evidence="1 2">
    <name type="scientific">Mycolicibacterium vulneris</name>
    <dbReference type="NCBI Taxonomy" id="547163"/>
    <lineage>
        <taxon>Bacteria</taxon>
        <taxon>Bacillati</taxon>
        <taxon>Actinomycetota</taxon>
        <taxon>Actinomycetes</taxon>
        <taxon>Mycobacteriales</taxon>
        <taxon>Mycobacteriaceae</taxon>
        <taxon>Mycolicibacterium</taxon>
    </lineage>
</organism>
<gene>
    <name evidence="1" type="ORF">B8W69_11655</name>
</gene>
<accession>A0A1X2L3E7</accession>
<sequence>MGALAAISISALINPSTARADESVTYEVVSDVITVANIEYEDSSGRVAIPNVPLPWRIDATIASVKAPPPGGSQVRVDWRPSAGPSKWVSARIFYQGKLLCQNTLDVGDAACYGVTPRIT</sequence>
<evidence type="ECO:0000313" key="1">
    <source>
        <dbReference type="EMBL" id="OSC28539.1"/>
    </source>
</evidence>
<evidence type="ECO:0000313" key="2">
    <source>
        <dbReference type="Proteomes" id="UP000242320"/>
    </source>
</evidence>
<name>A0A1X2L3E7_9MYCO</name>
<reference evidence="1 2" key="1">
    <citation type="submission" date="2017-04" db="EMBL/GenBank/DDBJ databases">
        <title>The new phylogeny of genus Mycobacterium.</title>
        <authorList>
            <person name="Tortoli E."/>
            <person name="Trovato A."/>
            <person name="Cirillo D.M."/>
        </authorList>
    </citation>
    <scope>NUCLEOTIDE SEQUENCE [LARGE SCALE GENOMIC DNA]</scope>
    <source>
        <strain evidence="1 2">DSM 45247</strain>
    </source>
</reference>
<protein>
    <submittedName>
        <fullName evidence="1">Uncharacterized protein</fullName>
    </submittedName>
</protein>
<dbReference type="EMBL" id="NCXM01000010">
    <property type="protein sequence ID" value="OSC28539.1"/>
    <property type="molecule type" value="Genomic_DNA"/>
</dbReference>
<dbReference type="InterPro" id="IPR038468">
    <property type="entry name" value="MmpS_C"/>
</dbReference>
<keyword evidence="2" id="KW-1185">Reference proteome</keyword>